<dbReference type="PANTHER" id="PTHR10663">
    <property type="entry name" value="GUANYL-NUCLEOTIDE EXCHANGE FACTOR"/>
    <property type="match status" value="1"/>
</dbReference>
<evidence type="ECO:0000256" key="4">
    <source>
        <dbReference type="ARBA" id="ARBA00022927"/>
    </source>
</evidence>
<name>A0AAV1LMP8_9NEOP</name>
<dbReference type="GO" id="GO:0015031">
    <property type="term" value="P:protein transport"/>
    <property type="evidence" value="ECO:0007669"/>
    <property type="project" value="UniProtKB-KW"/>
</dbReference>
<dbReference type="PANTHER" id="PTHR10663:SF333">
    <property type="entry name" value="PROTEIN MON2 HOMOLOG"/>
    <property type="match status" value="1"/>
</dbReference>
<accession>A0AAV1LMP8</accession>
<dbReference type="Pfam" id="PF12783">
    <property type="entry name" value="Sec7-like_HUS"/>
    <property type="match status" value="2"/>
</dbReference>
<evidence type="ECO:0000259" key="8">
    <source>
        <dbReference type="Pfam" id="PF16206"/>
    </source>
</evidence>
<dbReference type="Pfam" id="PF09324">
    <property type="entry name" value="Sec7-like_HDS"/>
    <property type="match status" value="1"/>
</dbReference>
<feature type="domain" description="Mon2/Sec7/BIG1-like HUS" evidence="7">
    <location>
        <begin position="214"/>
        <end position="286"/>
    </location>
</feature>
<evidence type="ECO:0000256" key="2">
    <source>
        <dbReference type="ARBA" id="ARBA00017134"/>
    </source>
</evidence>
<evidence type="ECO:0000259" key="6">
    <source>
        <dbReference type="Pfam" id="PF09324"/>
    </source>
</evidence>
<evidence type="ECO:0000259" key="9">
    <source>
        <dbReference type="Pfam" id="PF16213"/>
    </source>
</evidence>
<evidence type="ECO:0000313" key="10">
    <source>
        <dbReference type="EMBL" id="CAK1595387.1"/>
    </source>
</evidence>
<dbReference type="Proteomes" id="UP001314205">
    <property type="component" value="Unassembled WGS sequence"/>
</dbReference>
<feature type="compositionally biased region" description="Polar residues" evidence="5">
    <location>
        <begin position="538"/>
        <end position="553"/>
    </location>
</feature>
<evidence type="ECO:0000313" key="11">
    <source>
        <dbReference type="Proteomes" id="UP001314205"/>
    </source>
</evidence>
<feature type="region of interest" description="Disordered" evidence="5">
    <location>
        <begin position="516"/>
        <end position="553"/>
    </location>
</feature>
<keyword evidence="4" id="KW-0653">Protein transport</keyword>
<dbReference type="InterPro" id="IPR032691">
    <property type="entry name" value="Mon2/Sec7/BIG1-like_HUS"/>
</dbReference>
<gene>
    <name evidence="10" type="ORF">PARMNEM_LOCUS14876</name>
</gene>
<feature type="domain" description="Mon2/Sec7/BIG1-like dimerisation and cyclophilin-binding" evidence="9">
    <location>
        <begin position="13"/>
        <end position="186"/>
    </location>
</feature>
<evidence type="ECO:0000259" key="7">
    <source>
        <dbReference type="Pfam" id="PF12783"/>
    </source>
</evidence>
<feature type="domain" description="Mon2 C-terminal" evidence="8">
    <location>
        <begin position="1393"/>
        <end position="1584"/>
    </location>
</feature>
<organism evidence="10 11">
    <name type="scientific">Parnassius mnemosyne</name>
    <name type="common">clouded apollo</name>
    <dbReference type="NCBI Taxonomy" id="213953"/>
    <lineage>
        <taxon>Eukaryota</taxon>
        <taxon>Metazoa</taxon>
        <taxon>Ecdysozoa</taxon>
        <taxon>Arthropoda</taxon>
        <taxon>Hexapoda</taxon>
        <taxon>Insecta</taxon>
        <taxon>Pterygota</taxon>
        <taxon>Neoptera</taxon>
        <taxon>Endopterygota</taxon>
        <taxon>Lepidoptera</taxon>
        <taxon>Glossata</taxon>
        <taxon>Ditrysia</taxon>
        <taxon>Papilionoidea</taxon>
        <taxon>Papilionidae</taxon>
        <taxon>Parnassiinae</taxon>
        <taxon>Parnassini</taxon>
        <taxon>Parnassius</taxon>
        <taxon>Driopa</taxon>
    </lineage>
</organism>
<feature type="domain" description="Mon2/Sec7/BIG1-like HDS" evidence="6">
    <location>
        <begin position="880"/>
        <end position="952"/>
    </location>
</feature>
<keyword evidence="11" id="KW-1185">Reference proteome</keyword>
<evidence type="ECO:0000256" key="3">
    <source>
        <dbReference type="ARBA" id="ARBA00022448"/>
    </source>
</evidence>
<sequence length="1919" mass="207630">MAFVSAVTGDDSTKKFLDVLQNDFKTLSLETKKKYPQIREACDEAIEKLSLASNNPQASLYGVVNQILYPLVQGCESKDIKIIKFCLGTIQRLIAQQGIDAKGARHVVDCLYNLGQAGVLELKLLQTAALLMTTSDLVHGDTLARTMVMCMRTVSASETRDVSTSHAAAATVRQLVALVFERALAEADGKLKVNPADVRLQTNNKAPKELKPCATDAYLILQDIIQLINGDAAHWLVGISEVPKTFGLELLDTVLTDFSAVFFKIQEFRFLLKEHVCALIIRLFSPNVKYRAAFTSLHIPGAAGGAGGGAGGGGGAGSQAPERPHFPVTMRLLRLVSVIVHKYHEVLVTECEIFLSLTIKFLDPDKPLWQRALALEVLHKMTIQPHLLKAFCECYDMKPHATNIFQDIVNALGAYVQSLFVASQVNQQVASSGIPQQAGFYWKGVWLPLCVTFEPGTAKSLYIEMLDRTEAPTIQEGYGISVAYACIMEIIRSIAISVEGDEYFRLQELYEDVQNDGDEINSNNTGNNKEIENKTGTEDMSSNGHKIEPDQNSNVVEKIDPNAEKERLLKLQLIKSSWCGLVWGLSVLAEASIGELENILCAVQTLARVSGKTGVASARDACVGALCRCALPAQYCVPALGALGALACPWAPPRAPSAPAPAPAPDLRHHVVWVGTPLPCAQVPTGQQQSFVMVTSRHVTAMKALLNAARRDGDTIQQAWLPVLTTLQHLVWILGLKPSTGGSMKASRASADANAVMSTSAVMADLPALSAMLSRVFESSKNLDDVALHHLIDALCKLSNEAMELAYSNREPSLFAVAKLLETGLANMHRIEVMWRPITNHLLEVCQHPHIRMREWGVEAITYLVQAAFQYHHNNPALVTEARQRLLLEPLAELCGVRHCDVRARQLECAARLLHSRGEQLGAAWPLMLDIISAVSERHSEQLVRSAFACAQLAAGDLLGCAGPRCLRRVLAAAAAFARQTKDLNISLTAVGLMWNISDYLYHNRDKLSGALASDAAVCPEVPNHAELPPLDKLWMCLYIRLSSLCTEARAPVRRAASQTLFSCVGAHGSLLSPPAWRALLNVLFPMLDEVQKQSNIASSEKVDTGEHILIHHTRNTAQKQWAETQVLTLSGVSRVFHSRFQLLMTVGDFNRSWTALLHYITDFALHKSHEVSLAALKSFQEVVSAAGRAECEASVWAAAWGAWSDIARGVPDPRAGQCQLCESSSQVSLAALKSFQEVVSAAGRAECEASVWAAAWGAWSDIARGVPDPRAGQCQLCESSSQVSLAALKSFQEVVSAAGRAECEASVWAAAWGAWSDIARGVPDPRAGQCQLCESSSQVSLAALKSFQEVVSAAGRAECEASVWAAAWGAWSDIARGVPDPRAGQCQLCESSSQVSLAALKSFQEVVSAAGRAECEASVWAAAWGAWSDIARGVPDPRAGQCQLCESSSQVSLAALKSFQEVVSAAGRAECEASVWAAAWGAWSDIARGVPDPRAVQDEEKPAEVYAPSQNFLTTLVQIFPLIFQHIRSTFSGDDVRRLGACLCAVCSAEPASALAAGSLAPAAPVTLHALHCLDALHKEALSRHELLAPQFEALISLAAVCGERAEHSERSERSERGPAAAARCLAAAAALYRAAPAPSAAQLPRLLQALHSAAQKYGTGAAGSDKRRRNSEQAEDTTQIASLLLQVLATGLPLAREKPDEYEEFWEILPTVLETFMFEPPWCVRGRACSLVRVVRDEVLRGRPRAPPAHAQRVLALLRAAALHAHPTPNQNEQELREREEFARTCFETLLQFSMLEDIDSLTGGDSDSDPLAIMPLLDRFQEVISRYTSDDDNTEPLPRHQLSEISFVLKAIASLTEAMKKAPPGKVDATAWDKLIGVYPDLVRLAASARAAGASAALREALLQFAALLSAPAPPL</sequence>
<feature type="domain" description="Mon2/Sec7/BIG1-like HUS" evidence="7">
    <location>
        <begin position="322"/>
        <end position="404"/>
    </location>
</feature>
<comment type="similarity">
    <text evidence="1">Belongs to the MON2 family.</text>
</comment>
<comment type="caution">
    <text evidence="10">The sequence shown here is derived from an EMBL/GenBank/DDBJ whole genome shotgun (WGS) entry which is preliminary data.</text>
</comment>
<dbReference type="InterPro" id="IPR032629">
    <property type="entry name" value="DCB_dom"/>
</dbReference>
<feature type="domain" description="Mon2 C-terminal" evidence="8">
    <location>
        <begin position="1683"/>
        <end position="1915"/>
    </location>
</feature>
<feature type="domain" description="Mon2 C-terminal" evidence="8">
    <location>
        <begin position="957"/>
        <end position="1264"/>
    </location>
</feature>
<proteinExistence type="inferred from homology"/>
<dbReference type="InterPro" id="IPR015403">
    <property type="entry name" value="Mon2/Sec7/BIG1-like_HDS"/>
</dbReference>
<evidence type="ECO:0000256" key="1">
    <source>
        <dbReference type="ARBA" id="ARBA00008144"/>
    </source>
</evidence>
<reference evidence="10 11" key="1">
    <citation type="submission" date="2023-11" db="EMBL/GenBank/DDBJ databases">
        <authorList>
            <person name="Hedman E."/>
            <person name="Englund M."/>
            <person name="Stromberg M."/>
            <person name="Nyberg Akerstrom W."/>
            <person name="Nylinder S."/>
            <person name="Jareborg N."/>
            <person name="Kallberg Y."/>
            <person name="Kronander E."/>
        </authorList>
    </citation>
    <scope>NUCLEOTIDE SEQUENCE [LARGE SCALE GENOMIC DNA]</scope>
</reference>
<dbReference type="Pfam" id="PF16213">
    <property type="entry name" value="DCB"/>
    <property type="match status" value="1"/>
</dbReference>
<keyword evidence="3" id="KW-0813">Transport</keyword>
<dbReference type="SUPFAM" id="SSF48371">
    <property type="entry name" value="ARM repeat"/>
    <property type="match status" value="2"/>
</dbReference>
<dbReference type="InterPro" id="IPR016024">
    <property type="entry name" value="ARM-type_fold"/>
</dbReference>
<dbReference type="EMBL" id="CAVLGL010000092">
    <property type="protein sequence ID" value="CAK1595387.1"/>
    <property type="molecule type" value="Genomic_DNA"/>
</dbReference>
<dbReference type="Pfam" id="PF16206">
    <property type="entry name" value="Mon2_C"/>
    <property type="match status" value="3"/>
</dbReference>
<evidence type="ECO:0000256" key="5">
    <source>
        <dbReference type="SAM" id="MobiDB-lite"/>
    </source>
</evidence>
<protein>
    <recommendedName>
        <fullName evidence="2">Protein MON2 homolog</fullName>
    </recommendedName>
</protein>
<dbReference type="InterPro" id="IPR032817">
    <property type="entry name" value="Mon2_C"/>
</dbReference>